<gene>
    <name evidence="1" type="ORF">KHX13_09190</name>
</gene>
<name>A0A943EHV5_9FIRM</name>
<dbReference type="Proteomes" id="UP000754226">
    <property type="component" value="Unassembled WGS sequence"/>
</dbReference>
<protein>
    <submittedName>
        <fullName evidence="1">Uncharacterized protein</fullName>
    </submittedName>
</protein>
<sequence>MSGSSYAFPYNEKDPKSIERYGKEMIGKTFQDIFDEHNEFALSEDRDAFLDNSYVKSHKKAGTTVVESLLQESCSTYR</sequence>
<organism evidence="1 2">
    <name type="scientific">Acidaminococcus intestini</name>
    <dbReference type="NCBI Taxonomy" id="187327"/>
    <lineage>
        <taxon>Bacteria</taxon>
        <taxon>Bacillati</taxon>
        <taxon>Bacillota</taxon>
        <taxon>Negativicutes</taxon>
        <taxon>Acidaminococcales</taxon>
        <taxon>Acidaminococcaceae</taxon>
        <taxon>Acidaminococcus</taxon>
    </lineage>
</organism>
<evidence type="ECO:0000313" key="1">
    <source>
        <dbReference type="EMBL" id="MBS5520464.1"/>
    </source>
</evidence>
<evidence type="ECO:0000313" key="2">
    <source>
        <dbReference type="Proteomes" id="UP000754226"/>
    </source>
</evidence>
<dbReference type="AlphaFoldDB" id="A0A943EHV5"/>
<accession>A0A943EHV5</accession>
<proteinExistence type="predicted"/>
<dbReference type="EMBL" id="JAGZCZ010000013">
    <property type="protein sequence ID" value="MBS5520464.1"/>
    <property type="molecule type" value="Genomic_DNA"/>
</dbReference>
<comment type="caution">
    <text evidence="1">The sequence shown here is derived from an EMBL/GenBank/DDBJ whole genome shotgun (WGS) entry which is preliminary data.</text>
</comment>
<reference evidence="1" key="1">
    <citation type="submission" date="2021-02" db="EMBL/GenBank/DDBJ databases">
        <title>Infant gut strain persistence is associated with maternal origin, phylogeny, and functional potential including surface adhesion and iron acquisition.</title>
        <authorList>
            <person name="Lou Y.C."/>
        </authorList>
    </citation>
    <scope>NUCLEOTIDE SEQUENCE</scope>
    <source>
        <strain evidence="1">L3_106_000M1_dasL3_106_000M1_concoct_15</strain>
    </source>
</reference>